<organism evidence="1 2">
    <name type="scientific">Clonostachys chloroleuca</name>
    <dbReference type="NCBI Taxonomy" id="1926264"/>
    <lineage>
        <taxon>Eukaryota</taxon>
        <taxon>Fungi</taxon>
        <taxon>Dikarya</taxon>
        <taxon>Ascomycota</taxon>
        <taxon>Pezizomycotina</taxon>
        <taxon>Sordariomycetes</taxon>
        <taxon>Hypocreomycetidae</taxon>
        <taxon>Hypocreales</taxon>
        <taxon>Bionectriaceae</taxon>
        <taxon>Clonostachys</taxon>
    </lineage>
</organism>
<dbReference type="Proteomes" id="UP001160390">
    <property type="component" value="Unassembled WGS sequence"/>
</dbReference>
<sequence>MAEPKLLAQLMSCPTLQQSSASQKYRYQRRLRARTSGAVARCTEACERPDTATKTFHYEASKTSTHPTGAIL</sequence>
<reference evidence="1" key="1">
    <citation type="submission" date="2023-01" db="EMBL/GenBank/DDBJ databases">
        <authorList>
            <person name="Piombo E."/>
        </authorList>
    </citation>
    <scope>NUCLEOTIDE SEQUENCE</scope>
</reference>
<comment type="caution">
    <text evidence="1">The sequence shown here is derived from an EMBL/GenBank/DDBJ whole genome shotgun (WGS) entry which is preliminary data.</text>
</comment>
<dbReference type="AlphaFoldDB" id="A0AA35QEH5"/>
<accession>A0AA35QEH5</accession>
<evidence type="ECO:0000313" key="2">
    <source>
        <dbReference type="Proteomes" id="UP001160390"/>
    </source>
</evidence>
<protein>
    <submittedName>
        <fullName evidence="1">Uncharacterized protein</fullName>
    </submittedName>
</protein>
<name>A0AA35QEH5_9HYPO</name>
<gene>
    <name evidence="1" type="ORF">CCHLO57077_00004632</name>
</gene>
<keyword evidence="2" id="KW-1185">Reference proteome</keyword>
<evidence type="ECO:0000313" key="1">
    <source>
        <dbReference type="EMBL" id="CAI6100517.1"/>
    </source>
</evidence>
<dbReference type="EMBL" id="CABFNP030001338">
    <property type="protein sequence ID" value="CAI6100517.1"/>
    <property type="molecule type" value="Genomic_DNA"/>
</dbReference>
<proteinExistence type="predicted"/>